<evidence type="ECO:0000256" key="1">
    <source>
        <dbReference type="ARBA" id="ARBA00000707"/>
    </source>
</evidence>
<evidence type="ECO:0000256" key="3">
    <source>
        <dbReference type="ARBA" id="ARBA00012759"/>
    </source>
</evidence>
<feature type="active site" description="Proton donor" evidence="8">
    <location>
        <position position="256"/>
    </location>
</feature>
<feature type="active site" description="Nucleophile" evidence="8">
    <location>
        <position position="169"/>
    </location>
</feature>
<name>A0A068RPR6_9FUNG</name>
<evidence type="ECO:0000256" key="4">
    <source>
        <dbReference type="ARBA" id="ARBA00022670"/>
    </source>
</evidence>
<evidence type="ECO:0000313" key="12">
    <source>
        <dbReference type="Proteomes" id="UP000027586"/>
    </source>
</evidence>
<gene>
    <name evidence="11" type="ORF">LCOR_03287.1</name>
</gene>
<evidence type="ECO:0000256" key="9">
    <source>
        <dbReference type="SAM" id="MobiDB-lite"/>
    </source>
</evidence>
<dbReference type="GO" id="GO:0005737">
    <property type="term" value="C:cytoplasm"/>
    <property type="evidence" value="ECO:0007669"/>
    <property type="project" value="TreeGrafter"/>
</dbReference>
<feature type="region of interest" description="Disordered" evidence="9">
    <location>
        <begin position="226"/>
        <end position="245"/>
    </location>
</feature>
<dbReference type="Proteomes" id="UP000027586">
    <property type="component" value="Unassembled WGS sequence"/>
</dbReference>
<dbReference type="InterPro" id="IPR001578">
    <property type="entry name" value="Peptidase_C12_UCH"/>
</dbReference>
<dbReference type="Pfam" id="PF18031">
    <property type="entry name" value="UCH_C"/>
    <property type="match status" value="1"/>
</dbReference>
<dbReference type="PROSITE" id="PS52049">
    <property type="entry name" value="ULD"/>
    <property type="match status" value="1"/>
</dbReference>
<evidence type="ECO:0000256" key="2">
    <source>
        <dbReference type="ARBA" id="ARBA00009326"/>
    </source>
</evidence>
<proteinExistence type="inferred from homology"/>
<evidence type="ECO:0000256" key="7">
    <source>
        <dbReference type="ARBA" id="ARBA00022807"/>
    </source>
</evidence>
<dbReference type="EC" id="3.4.19.12" evidence="3 8"/>
<dbReference type="STRING" id="1263082.A0A068RPR6"/>
<dbReference type="GO" id="GO:0004843">
    <property type="term" value="F:cysteine-type deubiquitinase activity"/>
    <property type="evidence" value="ECO:0007669"/>
    <property type="project" value="UniProtKB-UniRule"/>
</dbReference>
<comment type="similarity">
    <text evidence="2 8">Belongs to the peptidase C12 family.</text>
</comment>
<dbReference type="InterPro" id="IPR041507">
    <property type="entry name" value="UCH_C"/>
</dbReference>
<dbReference type="Pfam" id="PF01088">
    <property type="entry name" value="Peptidase_C12"/>
    <property type="match status" value="1"/>
</dbReference>
<dbReference type="OrthoDB" id="1924260at2759"/>
<feature type="site" description="Important for enzyme activity" evidence="8">
    <location>
        <position position="271"/>
    </location>
</feature>
<accession>A0A068RPR6</accession>
<evidence type="ECO:0000256" key="6">
    <source>
        <dbReference type="ARBA" id="ARBA00022801"/>
    </source>
</evidence>
<dbReference type="PANTHER" id="PTHR10589">
    <property type="entry name" value="UBIQUITIN CARBOXYL-TERMINAL HYDROLASE"/>
    <property type="match status" value="1"/>
</dbReference>
<organism evidence="11 12">
    <name type="scientific">Lichtheimia corymbifera JMRC:FSU:9682</name>
    <dbReference type="NCBI Taxonomy" id="1263082"/>
    <lineage>
        <taxon>Eukaryota</taxon>
        <taxon>Fungi</taxon>
        <taxon>Fungi incertae sedis</taxon>
        <taxon>Mucoromycota</taxon>
        <taxon>Mucoromycotina</taxon>
        <taxon>Mucoromycetes</taxon>
        <taxon>Mucorales</taxon>
        <taxon>Lichtheimiaceae</taxon>
        <taxon>Lichtheimia</taxon>
    </lineage>
</organism>
<dbReference type="EMBL" id="CBTN010000010">
    <property type="protein sequence ID" value="CDH51720.1"/>
    <property type="molecule type" value="Genomic_DNA"/>
</dbReference>
<evidence type="ECO:0000256" key="8">
    <source>
        <dbReference type="PROSITE-ProRule" id="PRU01393"/>
    </source>
</evidence>
<feature type="site" description="Transition state stabilizer" evidence="8">
    <location>
        <position position="163"/>
    </location>
</feature>
<dbReference type="AlphaFoldDB" id="A0A068RPR6"/>
<dbReference type="Gene3D" id="3.40.532.10">
    <property type="entry name" value="Peptidase C12, ubiquitin carboxyl-terminal hydrolase"/>
    <property type="match status" value="1"/>
</dbReference>
<keyword evidence="12" id="KW-1185">Reference proteome</keyword>
<keyword evidence="5 8" id="KW-0833">Ubl conjugation pathway</keyword>
<sequence length="449" mass="51800">MQNIVYLGRSPLLVSEEEYHSQMEKQKIHYYYRVIEWQLDKVKDRMGDRCDNNNNLDDYYRACSFHLYTCRMTNDDHPQSLKRKRQDELPWCLVESEPAIFTEMAHTYGATSIAVEEVYDLDMLTDGNIYGLIFAHPYEDDLPAPIQSDEDKKDAANVFFSCQIVTNICATLALLGILFNIDSQVDIGEHLSNLKTVLGDVDPVLRGNALGNDSLLRETHNSFADAQARAEAEAPSSKARKGKKGKRKLTEEDAYHYVSYIYLDGYIWELDGMNKFPCKVAPAESSSWIDTLRPYLRQRMEKQDMFSLMSIVPGAWVKSNGDILKPYNTIKKKIESQLAELTAQQDTTIDTRSLLFNSSHMSADEMIDAHLRPVIIRKLEGLKDQLEEERIQLTESDAPNETQIAAAEELARIRLENTRRKHDYMPFMRLFFEKLHEQDLLRDLIETSK</sequence>
<dbReference type="PANTHER" id="PTHR10589:SF16">
    <property type="entry name" value="UBIQUITIN CARBOXYL-TERMINAL HYDROLASE ISOZYME L5"/>
    <property type="match status" value="1"/>
</dbReference>
<comment type="caution">
    <text evidence="11">The sequence shown here is derived from an EMBL/GenBank/DDBJ whole genome shotgun (WGS) entry which is preliminary data.</text>
</comment>
<keyword evidence="4 8" id="KW-0645">Protease</keyword>
<evidence type="ECO:0000313" key="11">
    <source>
        <dbReference type="EMBL" id="CDH51720.1"/>
    </source>
</evidence>
<reference evidence="11" key="1">
    <citation type="submission" date="2013-08" db="EMBL/GenBank/DDBJ databases">
        <title>Gene expansion shapes genome architecture in the human pathogen Lichtheimia corymbifera: an evolutionary genomics analysis in the ancient terrestrial Mucorales (Mucoromycotina).</title>
        <authorList>
            <person name="Schwartze V.U."/>
            <person name="Winter S."/>
            <person name="Shelest E."/>
            <person name="Marcet-Houben M."/>
            <person name="Horn F."/>
            <person name="Wehner S."/>
            <person name="Hoffmann K."/>
            <person name="Riege K."/>
            <person name="Sammeth M."/>
            <person name="Nowrousian M."/>
            <person name="Valiante V."/>
            <person name="Linde J."/>
            <person name="Jacobsen I.D."/>
            <person name="Marz M."/>
            <person name="Brakhage A.A."/>
            <person name="Gabaldon T."/>
            <person name="Bocker S."/>
            <person name="Voigt K."/>
        </authorList>
    </citation>
    <scope>NUCLEOTIDE SEQUENCE [LARGE SCALE GENOMIC DNA]</scope>
    <source>
        <strain evidence="11">FSU 9682</strain>
    </source>
</reference>
<dbReference type="SUPFAM" id="SSF54001">
    <property type="entry name" value="Cysteine proteinases"/>
    <property type="match status" value="1"/>
</dbReference>
<protein>
    <recommendedName>
        <fullName evidence="3 8">ubiquitinyl hydrolase 1</fullName>
        <ecNumber evidence="3 8">3.4.19.12</ecNumber>
    </recommendedName>
</protein>
<keyword evidence="6 8" id="KW-0378">Hydrolase</keyword>
<feature type="domain" description="UCH catalytic" evidence="10">
    <location>
        <begin position="90"/>
        <end position="318"/>
    </location>
</feature>
<dbReference type="GO" id="GO:0006511">
    <property type="term" value="P:ubiquitin-dependent protein catabolic process"/>
    <property type="evidence" value="ECO:0007669"/>
    <property type="project" value="UniProtKB-UniRule"/>
</dbReference>
<dbReference type="PROSITE" id="PS52048">
    <property type="entry name" value="UCH_DOMAIN"/>
    <property type="match status" value="1"/>
</dbReference>
<dbReference type="VEuPathDB" id="FungiDB:LCOR_03287.1"/>
<evidence type="ECO:0000256" key="5">
    <source>
        <dbReference type="ARBA" id="ARBA00022786"/>
    </source>
</evidence>
<dbReference type="InterPro" id="IPR038765">
    <property type="entry name" value="Papain-like_cys_pep_sf"/>
</dbReference>
<dbReference type="InterPro" id="IPR036959">
    <property type="entry name" value="Peptidase_C12_UCH_sf"/>
</dbReference>
<evidence type="ECO:0000259" key="10">
    <source>
        <dbReference type="PROSITE" id="PS52048"/>
    </source>
</evidence>
<keyword evidence="7 8" id="KW-0788">Thiol protease</keyword>
<dbReference type="GO" id="GO:0016579">
    <property type="term" value="P:protein deubiquitination"/>
    <property type="evidence" value="ECO:0007669"/>
    <property type="project" value="TreeGrafter"/>
</dbReference>
<comment type="catalytic activity">
    <reaction evidence="1 8">
        <text>Thiol-dependent hydrolysis of ester, thioester, amide, peptide and isopeptide bonds formed by the C-terminal Gly of ubiquitin (a 76-residue protein attached to proteins as an intracellular targeting signal).</text>
        <dbReference type="EC" id="3.4.19.12"/>
    </reaction>
</comment>